<feature type="non-terminal residue" evidence="2">
    <location>
        <position position="1"/>
    </location>
</feature>
<evidence type="ECO:0000313" key="3">
    <source>
        <dbReference type="Proteomes" id="UP000199400"/>
    </source>
</evidence>
<dbReference type="InterPro" id="IPR039552">
    <property type="entry name" value="IS66_C"/>
</dbReference>
<dbReference type="RefSeq" id="WP_218163353.1">
    <property type="nucleotide sequence ID" value="NZ_FOMX01000013.1"/>
</dbReference>
<feature type="domain" description="Transposase IS66 C-terminal" evidence="1">
    <location>
        <begin position="7"/>
        <end position="43"/>
    </location>
</feature>
<dbReference type="Proteomes" id="UP000199400">
    <property type="component" value="Unassembled WGS sequence"/>
</dbReference>
<keyword evidence="3" id="KW-1185">Reference proteome</keyword>
<organism evidence="2 3">
    <name type="scientific">Nannocystis exedens</name>
    <dbReference type="NCBI Taxonomy" id="54"/>
    <lineage>
        <taxon>Bacteria</taxon>
        <taxon>Pseudomonadati</taxon>
        <taxon>Myxococcota</taxon>
        <taxon>Polyangia</taxon>
        <taxon>Nannocystales</taxon>
        <taxon>Nannocystaceae</taxon>
        <taxon>Nannocystis</taxon>
    </lineage>
</organism>
<dbReference type="AlphaFoldDB" id="A0A1I2AIU2"/>
<name>A0A1I2AIU2_9BACT</name>
<dbReference type="Pfam" id="PF13817">
    <property type="entry name" value="DDE_Tnp_IS66_C"/>
    <property type="match status" value="1"/>
</dbReference>
<dbReference type="EMBL" id="FOMX01000013">
    <property type="protein sequence ID" value="SFE43915.1"/>
    <property type="molecule type" value="Genomic_DNA"/>
</dbReference>
<accession>A0A1I2AIU2</accession>
<evidence type="ECO:0000259" key="1">
    <source>
        <dbReference type="Pfam" id="PF13817"/>
    </source>
</evidence>
<sequence>ANTLFVSLLASCQMHGIEPLGYLRDLLCLLPSWPRPRVLELAPASWQETLKQPEAQQLLAANVFRRIALGEHPTAM</sequence>
<evidence type="ECO:0000313" key="2">
    <source>
        <dbReference type="EMBL" id="SFE43915.1"/>
    </source>
</evidence>
<protein>
    <submittedName>
        <fullName evidence="2">IS66 C-terminal element</fullName>
    </submittedName>
</protein>
<proteinExistence type="predicted"/>
<reference evidence="3" key="1">
    <citation type="submission" date="2016-10" db="EMBL/GenBank/DDBJ databases">
        <authorList>
            <person name="Varghese N."/>
            <person name="Submissions S."/>
        </authorList>
    </citation>
    <scope>NUCLEOTIDE SEQUENCE [LARGE SCALE GENOMIC DNA]</scope>
    <source>
        <strain evidence="3">ATCC 25963</strain>
    </source>
</reference>
<gene>
    <name evidence="2" type="ORF">SAMN02745121_04294</name>
</gene>